<gene>
    <name evidence="2" type="ORF">BDN70DRAFT_450911</name>
</gene>
<dbReference type="Proteomes" id="UP000807469">
    <property type="component" value="Unassembled WGS sequence"/>
</dbReference>
<proteinExistence type="predicted"/>
<organism evidence="2 3">
    <name type="scientific">Pholiota conissans</name>
    <dbReference type="NCBI Taxonomy" id="109636"/>
    <lineage>
        <taxon>Eukaryota</taxon>
        <taxon>Fungi</taxon>
        <taxon>Dikarya</taxon>
        <taxon>Basidiomycota</taxon>
        <taxon>Agaricomycotina</taxon>
        <taxon>Agaricomycetes</taxon>
        <taxon>Agaricomycetidae</taxon>
        <taxon>Agaricales</taxon>
        <taxon>Agaricineae</taxon>
        <taxon>Strophariaceae</taxon>
        <taxon>Pholiota</taxon>
    </lineage>
</organism>
<dbReference type="OrthoDB" id="5307922at2759"/>
<dbReference type="EMBL" id="MU155168">
    <property type="protein sequence ID" value="KAF9482226.1"/>
    <property type="molecule type" value="Genomic_DNA"/>
</dbReference>
<evidence type="ECO:0000256" key="1">
    <source>
        <dbReference type="SAM" id="Phobius"/>
    </source>
</evidence>
<keyword evidence="1" id="KW-0812">Transmembrane</keyword>
<dbReference type="Gene3D" id="2.120.10.30">
    <property type="entry name" value="TolB, C-terminal domain"/>
    <property type="match status" value="1"/>
</dbReference>
<dbReference type="AlphaFoldDB" id="A0A9P6CVW1"/>
<dbReference type="InterPro" id="IPR051288">
    <property type="entry name" value="Serum_paraoxonase/arylesterase"/>
</dbReference>
<reference evidence="2" key="1">
    <citation type="submission" date="2020-11" db="EMBL/GenBank/DDBJ databases">
        <authorList>
            <consortium name="DOE Joint Genome Institute"/>
            <person name="Ahrendt S."/>
            <person name="Riley R."/>
            <person name="Andreopoulos W."/>
            <person name="Labutti K."/>
            <person name="Pangilinan J."/>
            <person name="Ruiz-Duenas F.J."/>
            <person name="Barrasa J.M."/>
            <person name="Sanchez-Garcia M."/>
            <person name="Camarero S."/>
            <person name="Miyauchi S."/>
            <person name="Serrano A."/>
            <person name="Linde D."/>
            <person name="Babiker R."/>
            <person name="Drula E."/>
            <person name="Ayuso-Fernandez I."/>
            <person name="Pacheco R."/>
            <person name="Padilla G."/>
            <person name="Ferreira P."/>
            <person name="Barriuso J."/>
            <person name="Kellner H."/>
            <person name="Castanera R."/>
            <person name="Alfaro M."/>
            <person name="Ramirez L."/>
            <person name="Pisabarro A.G."/>
            <person name="Kuo A."/>
            <person name="Tritt A."/>
            <person name="Lipzen A."/>
            <person name="He G."/>
            <person name="Yan M."/>
            <person name="Ng V."/>
            <person name="Cullen D."/>
            <person name="Martin F."/>
            <person name="Rosso M.-N."/>
            <person name="Henrissat B."/>
            <person name="Hibbett D."/>
            <person name="Martinez A.T."/>
            <person name="Grigoriev I.V."/>
        </authorList>
    </citation>
    <scope>NUCLEOTIDE SEQUENCE</scope>
    <source>
        <strain evidence="2">CIRM-BRFM 674</strain>
    </source>
</reference>
<keyword evidence="1" id="KW-1133">Transmembrane helix</keyword>
<dbReference type="InterPro" id="IPR011042">
    <property type="entry name" value="6-blade_b-propeller_TolB-like"/>
</dbReference>
<accession>A0A9P6CVW1</accession>
<keyword evidence="3" id="KW-1185">Reference proteome</keyword>
<name>A0A9P6CVW1_9AGAR</name>
<evidence type="ECO:0000313" key="3">
    <source>
        <dbReference type="Proteomes" id="UP000807469"/>
    </source>
</evidence>
<dbReference type="PANTHER" id="PTHR11799">
    <property type="entry name" value="PARAOXONASE"/>
    <property type="match status" value="1"/>
</dbReference>
<feature type="transmembrane region" description="Helical" evidence="1">
    <location>
        <begin position="7"/>
        <end position="26"/>
    </location>
</feature>
<comment type="caution">
    <text evidence="2">The sequence shown here is derived from an EMBL/GenBank/DDBJ whole genome shotgun (WGS) entry which is preliminary data.</text>
</comment>
<keyword evidence="1" id="KW-0472">Membrane</keyword>
<dbReference type="PANTHER" id="PTHR11799:SF12">
    <property type="entry name" value="PARAOXONASE-RELATED"/>
    <property type="match status" value="1"/>
</dbReference>
<sequence length="392" mass="42567">MGVLTRILVNALVVSVAVLAGFYQFYLKSLLLRTGISPARVIQPLGNEHCKKIPKLQACEELILHQPSGLVYFACSTPSSRAHWIPAMEQFNTTGASFDDYVATYDPTTSRITRLTTTDFHSERGLSLHGIDVVASTLHSEHLYIYLVNHRKPLGNVSAYAVGADSVIEIFETAVGSTTMKHVRTVENPVISTPNSVIGSPDGKSFYFTNDHGVRVGLVRSLDMLGRRSSSVGYCHIDEGCKIALSNTFTSNGITAAPNGTIYVANGIGGIVDAFEPQTDNTLALTDSIKTDYILDNLSVDADGQLWAAAVPKMWSALQHMKSPSKLSPSMALRISINTGPNAFYGEKYKVSKMFEDDGKIIPLLTSVSYDSERRKLYLGGIAAPHSVVCDL</sequence>
<dbReference type="SUPFAM" id="SSF63829">
    <property type="entry name" value="Calcium-dependent phosphotriesterase"/>
    <property type="match status" value="1"/>
</dbReference>
<protein>
    <submittedName>
        <fullName evidence="2">Calcium-dependent phosphotriesterase</fullName>
    </submittedName>
</protein>
<evidence type="ECO:0000313" key="2">
    <source>
        <dbReference type="EMBL" id="KAF9482226.1"/>
    </source>
</evidence>